<evidence type="ECO:0008006" key="6">
    <source>
        <dbReference type="Google" id="ProtNLM"/>
    </source>
</evidence>
<dbReference type="GO" id="GO:0005524">
    <property type="term" value="F:ATP binding"/>
    <property type="evidence" value="ECO:0007669"/>
    <property type="project" value="InterPro"/>
</dbReference>
<dbReference type="PANTHER" id="PTHR43581:SF4">
    <property type="entry name" value="ATP_GTP PHOSPHATASE"/>
    <property type="match status" value="1"/>
</dbReference>
<feature type="domain" description="ATPase AAA-type core" evidence="2">
    <location>
        <begin position="194"/>
        <end position="330"/>
    </location>
</feature>
<dbReference type="InterPro" id="IPR027417">
    <property type="entry name" value="P-loop_NTPase"/>
</dbReference>
<feature type="domain" description="Endonuclease GajA/Old nuclease/RecF-like AAA" evidence="1">
    <location>
        <begin position="1"/>
        <end position="49"/>
    </location>
</feature>
<gene>
    <name evidence="4" type="ORF">BZM27_24580</name>
</gene>
<evidence type="ECO:0000259" key="2">
    <source>
        <dbReference type="Pfam" id="PF13304"/>
    </source>
</evidence>
<protein>
    <recommendedName>
        <fullName evidence="6">OLD family endonuclease</fullName>
    </recommendedName>
</protein>
<evidence type="ECO:0000259" key="1">
    <source>
        <dbReference type="Pfam" id="PF13175"/>
    </source>
</evidence>
<feature type="domain" description="OLD protein-like TOPRIM" evidence="3">
    <location>
        <begin position="381"/>
        <end position="447"/>
    </location>
</feature>
<sequence>MHIEEIRIENFCSCASLHMPLSDFNPIIGYNNSGKSNVLRAISWMLRKYVLQESSFHNRAYPVIVEALVSSVNVTLLPANQQTQVAPFVQNGNIRFRRRQDAPGVAATQVRIEVFNPNTQQWANNPTGLDNAIAVLFPDPLYIQAMDDAADDVSRFAAKNTIGLLLKLTLDRIRANNLAALANIQQDLQSVSDHLNGPTRIQELNNLESQATTAIGDFFPGLNLHLDIQTPTFDELIKGATISLSDHPGFQRPFTSFGHGAQRTVQMALIKLLAAQVNQQAQQGATTVLLIDEPELYLHPQAIELLRESLKLLSTQNFQVIFSTHSPLLLGSKDVLNTSIMYKNAGGTVVRQKLANAAQTIAANPHHASVVFSIQNATYLMFSEKVILVEGKTEMMLVPDLFRMLSGQSLAQGKACLVETSSSSAIAPMLQVLTSVGFQPKAVVDLDFVFKTAPQNGLVSAQDPDYAACKNWFTANQACSGFALGTDGFPARKDSAGNVAQVLPEQAFELMAAAMPTQIGSLASQLLSKRVWVWQRGAIEAHLGIALKNDVARMNFLVQLNQNQNVNHAAHPADVAAFVNWLKV</sequence>
<dbReference type="EMBL" id="MWML01000096">
    <property type="protein sequence ID" value="TCG06676.1"/>
    <property type="molecule type" value="Genomic_DNA"/>
</dbReference>
<dbReference type="InterPro" id="IPR051396">
    <property type="entry name" value="Bact_Antivir_Def_Nuclease"/>
</dbReference>
<evidence type="ECO:0000313" key="4">
    <source>
        <dbReference type="EMBL" id="TCG06676.1"/>
    </source>
</evidence>
<evidence type="ECO:0000259" key="3">
    <source>
        <dbReference type="Pfam" id="PF20469"/>
    </source>
</evidence>
<dbReference type="InterPro" id="IPR041685">
    <property type="entry name" value="AAA_GajA/Old/RecF-like"/>
</dbReference>
<dbReference type="AlphaFoldDB" id="A0A4R0X8U0"/>
<keyword evidence="5" id="KW-1185">Reference proteome</keyword>
<dbReference type="Proteomes" id="UP000294200">
    <property type="component" value="Unassembled WGS sequence"/>
</dbReference>
<dbReference type="Gene3D" id="3.40.50.300">
    <property type="entry name" value="P-loop containing nucleotide triphosphate hydrolases"/>
    <property type="match status" value="1"/>
</dbReference>
<reference evidence="4 5" key="1">
    <citation type="submission" date="2017-02" db="EMBL/GenBank/DDBJ databases">
        <title>Paraburkholderia sophoroidis sp. nov. and Paraburkholderia steynii sp. nov. rhizobial symbionts of the fynbos legume Hypocalyptus sophoroides.</title>
        <authorList>
            <person name="Steenkamp E.T."/>
            <person name="Beukes C.W."/>
            <person name="Van Zyl E."/>
            <person name="Avontuur J."/>
            <person name="Chan W.Y."/>
            <person name="Hassen A."/>
            <person name="Palmer M."/>
            <person name="Mthombeni L."/>
            <person name="Phalane F."/>
            <person name="Sereme K."/>
            <person name="Venter S.N."/>
        </authorList>
    </citation>
    <scope>NUCLEOTIDE SEQUENCE [LARGE SCALE GENOMIC DNA]</scope>
    <source>
        <strain evidence="4 5">HC1.1ba</strain>
    </source>
</reference>
<dbReference type="Pfam" id="PF13175">
    <property type="entry name" value="AAA_15"/>
    <property type="match status" value="1"/>
</dbReference>
<dbReference type="Pfam" id="PF13304">
    <property type="entry name" value="AAA_21"/>
    <property type="match status" value="1"/>
</dbReference>
<dbReference type="InterPro" id="IPR034139">
    <property type="entry name" value="TOPRIM_OLD"/>
</dbReference>
<accession>A0A4R0X8U0</accession>
<organism evidence="4 5">
    <name type="scientific">Paraburkholderia steynii</name>
    <dbReference type="NCBI Taxonomy" id="1245441"/>
    <lineage>
        <taxon>Bacteria</taxon>
        <taxon>Pseudomonadati</taxon>
        <taxon>Pseudomonadota</taxon>
        <taxon>Betaproteobacteria</taxon>
        <taxon>Burkholderiales</taxon>
        <taxon>Burkholderiaceae</taxon>
        <taxon>Paraburkholderia</taxon>
    </lineage>
</organism>
<dbReference type="CDD" id="cd00267">
    <property type="entry name" value="ABC_ATPase"/>
    <property type="match status" value="1"/>
</dbReference>
<dbReference type="PANTHER" id="PTHR43581">
    <property type="entry name" value="ATP/GTP PHOSPHATASE"/>
    <property type="match status" value="1"/>
</dbReference>
<dbReference type="GO" id="GO:0016887">
    <property type="term" value="F:ATP hydrolysis activity"/>
    <property type="evidence" value="ECO:0007669"/>
    <property type="project" value="InterPro"/>
</dbReference>
<dbReference type="SUPFAM" id="SSF52540">
    <property type="entry name" value="P-loop containing nucleoside triphosphate hydrolases"/>
    <property type="match status" value="1"/>
</dbReference>
<dbReference type="Pfam" id="PF20469">
    <property type="entry name" value="OLD-like_TOPRIM"/>
    <property type="match status" value="1"/>
</dbReference>
<name>A0A4R0X8U0_9BURK</name>
<dbReference type="InterPro" id="IPR003959">
    <property type="entry name" value="ATPase_AAA_core"/>
</dbReference>
<proteinExistence type="predicted"/>
<comment type="caution">
    <text evidence="4">The sequence shown here is derived from an EMBL/GenBank/DDBJ whole genome shotgun (WGS) entry which is preliminary data.</text>
</comment>
<evidence type="ECO:0000313" key="5">
    <source>
        <dbReference type="Proteomes" id="UP000294200"/>
    </source>
</evidence>